<sequence>MNIFLISSIYLALEPTKMFLLFSIARNLSLLLSSDQVNECITGEHNCDANADCNDTEGSFECTCKPGYSGNGVNCTGDYISVKTWIVLMLRLLIQYYIVSSSRV</sequence>
<evidence type="ECO:0000256" key="5">
    <source>
        <dbReference type="ARBA" id="ARBA00023157"/>
    </source>
</evidence>
<dbReference type="PROSITE" id="PS01187">
    <property type="entry name" value="EGF_CA"/>
    <property type="match status" value="1"/>
</dbReference>
<keyword evidence="6" id="KW-0325">Glycoprotein</keyword>
<dbReference type="InterPro" id="IPR000742">
    <property type="entry name" value="EGF"/>
</dbReference>
<keyword evidence="10" id="KW-1185">Reference proteome</keyword>
<dbReference type="Gene3D" id="2.10.25.10">
    <property type="entry name" value="Laminin"/>
    <property type="match status" value="1"/>
</dbReference>
<dbReference type="Proteomes" id="UP001159405">
    <property type="component" value="Unassembled WGS sequence"/>
</dbReference>
<evidence type="ECO:0000259" key="8">
    <source>
        <dbReference type="PROSITE" id="PS50026"/>
    </source>
</evidence>
<evidence type="ECO:0000256" key="4">
    <source>
        <dbReference type="ARBA" id="ARBA00022837"/>
    </source>
</evidence>
<dbReference type="SMART" id="SM00179">
    <property type="entry name" value="EGF_CA"/>
    <property type="match status" value="1"/>
</dbReference>
<dbReference type="PROSITE" id="PS50026">
    <property type="entry name" value="EGF_3"/>
    <property type="match status" value="1"/>
</dbReference>
<evidence type="ECO:0000256" key="6">
    <source>
        <dbReference type="ARBA" id="ARBA00023180"/>
    </source>
</evidence>
<dbReference type="PANTHER" id="PTHR24039">
    <property type="entry name" value="FIBRILLIN-RELATED"/>
    <property type="match status" value="1"/>
</dbReference>
<keyword evidence="3" id="KW-0677">Repeat</keyword>
<dbReference type="PANTHER" id="PTHR24039:SF28">
    <property type="entry name" value="EGF-LIKE DOMAIN-CONTAINING PROTEIN"/>
    <property type="match status" value="1"/>
</dbReference>
<proteinExistence type="predicted"/>
<keyword evidence="2" id="KW-0732">Signal</keyword>
<organism evidence="9 10">
    <name type="scientific">Porites lobata</name>
    <dbReference type="NCBI Taxonomy" id="104759"/>
    <lineage>
        <taxon>Eukaryota</taxon>
        <taxon>Metazoa</taxon>
        <taxon>Cnidaria</taxon>
        <taxon>Anthozoa</taxon>
        <taxon>Hexacorallia</taxon>
        <taxon>Scleractinia</taxon>
        <taxon>Fungiina</taxon>
        <taxon>Poritidae</taxon>
        <taxon>Porites</taxon>
    </lineage>
</organism>
<accession>A0ABN8SD36</accession>
<dbReference type="SMART" id="SM00181">
    <property type="entry name" value="EGF"/>
    <property type="match status" value="1"/>
</dbReference>
<evidence type="ECO:0000256" key="3">
    <source>
        <dbReference type="ARBA" id="ARBA00022737"/>
    </source>
</evidence>
<comment type="caution">
    <text evidence="7">Lacks conserved residue(s) required for the propagation of feature annotation.</text>
</comment>
<evidence type="ECO:0000256" key="2">
    <source>
        <dbReference type="ARBA" id="ARBA00022729"/>
    </source>
</evidence>
<dbReference type="PROSITE" id="PS01186">
    <property type="entry name" value="EGF_2"/>
    <property type="match status" value="1"/>
</dbReference>
<gene>
    <name evidence="9" type="ORF">PLOB_00041656</name>
</gene>
<dbReference type="InterPro" id="IPR024731">
    <property type="entry name" value="NELL2-like_EGF"/>
</dbReference>
<dbReference type="Pfam" id="PF12947">
    <property type="entry name" value="EGF_3"/>
    <property type="match status" value="1"/>
</dbReference>
<dbReference type="EMBL" id="CALNXK010000661">
    <property type="protein sequence ID" value="CAH3188879.1"/>
    <property type="molecule type" value="Genomic_DNA"/>
</dbReference>
<keyword evidence="4" id="KW-0106">Calcium</keyword>
<reference evidence="9 10" key="1">
    <citation type="submission" date="2022-05" db="EMBL/GenBank/DDBJ databases">
        <authorList>
            <consortium name="Genoscope - CEA"/>
            <person name="William W."/>
        </authorList>
    </citation>
    <scope>NUCLEOTIDE SEQUENCE [LARGE SCALE GENOMIC DNA]</scope>
</reference>
<keyword evidence="1 7" id="KW-0245">EGF-like domain</keyword>
<feature type="domain" description="EGF-like" evidence="8">
    <location>
        <begin position="36"/>
        <end position="76"/>
    </location>
</feature>
<dbReference type="PROSITE" id="PS00010">
    <property type="entry name" value="ASX_HYDROXYL"/>
    <property type="match status" value="1"/>
</dbReference>
<dbReference type="SUPFAM" id="SSF57196">
    <property type="entry name" value="EGF/Laminin"/>
    <property type="match status" value="1"/>
</dbReference>
<dbReference type="CDD" id="cd00054">
    <property type="entry name" value="EGF_CA"/>
    <property type="match status" value="1"/>
</dbReference>
<dbReference type="InterPro" id="IPR018097">
    <property type="entry name" value="EGF_Ca-bd_CS"/>
</dbReference>
<evidence type="ECO:0000313" key="9">
    <source>
        <dbReference type="EMBL" id="CAH3188879.1"/>
    </source>
</evidence>
<evidence type="ECO:0000313" key="10">
    <source>
        <dbReference type="Proteomes" id="UP001159405"/>
    </source>
</evidence>
<comment type="caution">
    <text evidence="9">The sequence shown here is derived from an EMBL/GenBank/DDBJ whole genome shotgun (WGS) entry which is preliminary data.</text>
</comment>
<dbReference type="InterPro" id="IPR001881">
    <property type="entry name" value="EGF-like_Ca-bd_dom"/>
</dbReference>
<dbReference type="InterPro" id="IPR000152">
    <property type="entry name" value="EGF-type_Asp/Asn_hydroxyl_site"/>
</dbReference>
<protein>
    <recommendedName>
        <fullName evidence="8">EGF-like domain-containing protein</fullName>
    </recommendedName>
</protein>
<name>A0ABN8SD36_9CNID</name>
<evidence type="ECO:0000256" key="7">
    <source>
        <dbReference type="PROSITE-ProRule" id="PRU00076"/>
    </source>
</evidence>
<evidence type="ECO:0000256" key="1">
    <source>
        <dbReference type="ARBA" id="ARBA00022536"/>
    </source>
</evidence>
<keyword evidence="5" id="KW-1015">Disulfide bond</keyword>